<evidence type="ECO:0000313" key="10">
    <source>
        <dbReference type="EMBL" id="ETO04628.1"/>
    </source>
</evidence>
<keyword evidence="5" id="KW-0418">Kinase</keyword>
<evidence type="ECO:0000256" key="6">
    <source>
        <dbReference type="ARBA" id="ARBA00022840"/>
    </source>
</evidence>
<dbReference type="PANTHER" id="PTHR24361:SF433">
    <property type="entry name" value="PROTEIN KINASE DOMAIN-CONTAINING PROTEIN"/>
    <property type="match status" value="1"/>
</dbReference>
<proteinExistence type="predicted"/>
<reference evidence="10 11" key="1">
    <citation type="journal article" date="2013" name="Curr. Biol.">
        <title>The Genome of the Foraminiferan Reticulomyxa filosa.</title>
        <authorList>
            <person name="Glockner G."/>
            <person name="Hulsmann N."/>
            <person name="Schleicher M."/>
            <person name="Noegel A.A."/>
            <person name="Eichinger L."/>
            <person name="Gallinger C."/>
            <person name="Pawlowski J."/>
            <person name="Sierra R."/>
            <person name="Euteneuer U."/>
            <person name="Pillet L."/>
            <person name="Moustafa A."/>
            <person name="Platzer M."/>
            <person name="Groth M."/>
            <person name="Szafranski K."/>
            <person name="Schliwa M."/>
        </authorList>
    </citation>
    <scope>NUCLEOTIDE SEQUENCE [LARGE SCALE GENOMIC DNA]</scope>
</reference>
<dbReference type="SUPFAM" id="SSF56112">
    <property type="entry name" value="Protein kinase-like (PK-like)"/>
    <property type="match status" value="1"/>
</dbReference>
<accession>X6LRV7</accession>
<evidence type="ECO:0000259" key="9">
    <source>
        <dbReference type="PROSITE" id="PS50011"/>
    </source>
</evidence>
<evidence type="ECO:0000256" key="4">
    <source>
        <dbReference type="ARBA" id="ARBA00022741"/>
    </source>
</evidence>
<evidence type="ECO:0000256" key="5">
    <source>
        <dbReference type="ARBA" id="ARBA00022777"/>
    </source>
</evidence>
<evidence type="ECO:0000256" key="7">
    <source>
        <dbReference type="ARBA" id="ARBA00047899"/>
    </source>
</evidence>
<comment type="catalytic activity">
    <reaction evidence="7">
        <text>L-threonyl-[protein] + ATP = O-phospho-L-threonyl-[protein] + ADP + H(+)</text>
        <dbReference type="Rhea" id="RHEA:46608"/>
        <dbReference type="Rhea" id="RHEA-COMP:11060"/>
        <dbReference type="Rhea" id="RHEA-COMP:11605"/>
        <dbReference type="ChEBI" id="CHEBI:15378"/>
        <dbReference type="ChEBI" id="CHEBI:30013"/>
        <dbReference type="ChEBI" id="CHEBI:30616"/>
        <dbReference type="ChEBI" id="CHEBI:61977"/>
        <dbReference type="ChEBI" id="CHEBI:456216"/>
        <dbReference type="EC" id="2.7.11.1"/>
    </reaction>
</comment>
<dbReference type="PANTHER" id="PTHR24361">
    <property type="entry name" value="MITOGEN-ACTIVATED KINASE KINASE KINASE"/>
    <property type="match status" value="1"/>
</dbReference>
<keyword evidence="4" id="KW-0547">Nucleotide-binding</keyword>
<evidence type="ECO:0000256" key="2">
    <source>
        <dbReference type="ARBA" id="ARBA00022527"/>
    </source>
</evidence>
<keyword evidence="11" id="KW-1185">Reference proteome</keyword>
<dbReference type="InterPro" id="IPR000719">
    <property type="entry name" value="Prot_kinase_dom"/>
</dbReference>
<dbReference type="Pfam" id="PF00069">
    <property type="entry name" value="Pkinase"/>
    <property type="match status" value="1"/>
</dbReference>
<dbReference type="EMBL" id="ASPP01029125">
    <property type="protein sequence ID" value="ETO04628.1"/>
    <property type="molecule type" value="Genomic_DNA"/>
</dbReference>
<keyword evidence="3" id="KW-0808">Transferase</keyword>
<feature type="domain" description="Protein kinase" evidence="9">
    <location>
        <begin position="1"/>
        <end position="130"/>
    </location>
</feature>
<name>X6LRV7_RETFI</name>
<dbReference type="AlphaFoldDB" id="X6LRV7"/>
<dbReference type="EC" id="2.7.11.1" evidence="1"/>
<gene>
    <name evidence="10" type="ORF">RFI_32768</name>
</gene>
<dbReference type="OrthoDB" id="8693905at2759"/>
<dbReference type="Gene3D" id="1.10.510.10">
    <property type="entry name" value="Transferase(Phosphotransferase) domain 1"/>
    <property type="match status" value="1"/>
</dbReference>
<comment type="caution">
    <text evidence="10">The sequence shown here is derived from an EMBL/GenBank/DDBJ whole genome shotgun (WGS) entry which is preliminary data.</text>
</comment>
<organism evidence="10 11">
    <name type="scientific">Reticulomyxa filosa</name>
    <dbReference type="NCBI Taxonomy" id="46433"/>
    <lineage>
        <taxon>Eukaryota</taxon>
        <taxon>Sar</taxon>
        <taxon>Rhizaria</taxon>
        <taxon>Retaria</taxon>
        <taxon>Foraminifera</taxon>
        <taxon>Monothalamids</taxon>
        <taxon>Reticulomyxidae</taxon>
        <taxon>Reticulomyxa</taxon>
    </lineage>
</organism>
<comment type="catalytic activity">
    <reaction evidence="8">
        <text>L-seryl-[protein] + ATP = O-phospho-L-seryl-[protein] + ADP + H(+)</text>
        <dbReference type="Rhea" id="RHEA:17989"/>
        <dbReference type="Rhea" id="RHEA-COMP:9863"/>
        <dbReference type="Rhea" id="RHEA-COMP:11604"/>
        <dbReference type="ChEBI" id="CHEBI:15378"/>
        <dbReference type="ChEBI" id="CHEBI:29999"/>
        <dbReference type="ChEBI" id="CHEBI:30616"/>
        <dbReference type="ChEBI" id="CHEBI:83421"/>
        <dbReference type="ChEBI" id="CHEBI:456216"/>
        <dbReference type="EC" id="2.7.11.1"/>
    </reaction>
</comment>
<dbReference type="GO" id="GO:0005737">
    <property type="term" value="C:cytoplasm"/>
    <property type="evidence" value="ECO:0007669"/>
    <property type="project" value="TreeGrafter"/>
</dbReference>
<dbReference type="InterPro" id="IPR011009">
    <property type="entry name" value="Kinase-like_dom_sf"/>
</dbReference>
<evidence type="ECO:0000256" key="3">
    <source>
        <dbReference type="ARBA" id="ARBA00022679"/>
    </source>
</evidence>
<evidence type="ECO:0000313" key="11">
    <source>
        <dbReference type="Proteomes" id="UP000023152"/>
    </source>
</evidence>
<dbReference type="GO" id="GO:0004674">
    <property type="term" value="F:protein serine/threonine kinase activity"/>
    <property type="evidence" value="ECO:0007669"/>
    <property type="project" value="UniProtKB-KW"/>
</dbReference>
<evidence type="ECO:0000256" key="1">
    <source>
        <dbReference type="ARBA" id="ARBA00012513"/>
    </source>
</evidence>
<dbReference type="InterPro" id="IPR053235">
    <property type="entry name" value="Ser_Thr_kinase"/>
</dbReference>
<dbReference type="GO" id="GO:0005524">
    <property type="term" value="F:ATP binding"/>
    <property type="evidence" value="ECO:0007669"/>
    <property type="project" value="UniProtKB-KW"/>
</dbReference>
<evidence type="ECO:0000256" key="8">
    <source>
        <dbReference type="ARBA" id="ARBA00048679"/>
    </source>
</evidence>
<keyword evidence="6" id="KW-0067">ATP-binding</keyword>
<dbReference type="Proteomes" id="UP000023152">
    <property type="component" value="Unassembled WGS sequence"/>
</dbReference>
<sequence length="130" mass="14897">MQMQITMTNNNISKQEVELLKELPEHPNIVKYIDSKQEQGFLFIILEFVEEGSLQALMKNFGGKFNEKVTALYIFQVHNILSGLQFLYKEGIIHRYIKASSVLVKEGKAKLTDFGVAIKRNNDSTEENNS</sequence>
<dbReference type="SMART" id="SM00220">
    <property type="entry name" value="S_TKc"/>
    <property type="match status" value="1"/>
</dbReference>
<keyword evidence="2" id="KW-0723">Serine/threonine-protein kinase</keyword>
<protein>
    <recommendedName>
        <fullName evidence="1">non-specific serine/threonine protein kinase</fullName>
        <ecNumber evidence="1">2.7.11.1</ecNumber>
    </recommendedName>
</protein>
<dbReference type="PROSITE" id="PS50011">
    <property type="entry name" value="PROTEIN_KINASE_DOM"/>
    <property type="match status" value="1"/>
</dbReference>